<protein>
    <recommendedName>
        <fullName evidence="10">Lipoprotein</fullName>
    </recommendedName>
</protein>
<evidence type="ECO:0000256" key="3">
    <source>
        <dbReference type="ARBA" id="ARBA00023136"/>
    </source>
</evidence>
<gene>
    <name evidence="8" type="ORF">CAL15_23365</name>
</gene>
<dbReference type="Pfam" id="PF13627">
    <property type="entry name" value="LptM_cons"/>
    <property type="match status" value="1"/>
</dbReference>
<organism evidence="8 9">
    <name type="scientific">Bordetella genomosp. 13</name>
    <dbReference type="NCBI Taxonomy" id="463040"/>
    <lineage>
        <taxon>Bacteria</taxon>
        <taxon>Pseudomonadati</taxon>
        <taxon>Pseudomonadota</taxon>
        <taxon>Betaproteobacteria</taxon>
        <taxon>Burkholderiales</taxon>
        <taxon>Alcaligenaceae</taxon>
        <taxon>Bordetella</taxon>
    </lineage>
</organism>
<evidence type="ECO:0000256" key="4">
    <source>
        <dbReference type="ARBA" id="ARBA00023139"/>
    </source>
</evidence>
<dbReference type="InterPro" id="IPR032831">
    <property type="entry name" value="LptM_cons"/>
</dbReference>
<dbReference type="OrthoDB" id="8637532at2"/>
<evidence type="ECO:0000256" key="6">
    <source>
        <dbReference type="ARBA" id="ARBA00023288"/>
    </source>
</evidence>
<evidence type="ECO:0000256" key="2">
    <source>
        <dbReference type="ARBA" id="ARBA00022729"/>
    </source>
</evidence>
<accession>A0A1W6ZJS3</accession>
<keyword evidence="2" id="KW-0732">Signal</keyword>
<keyword evidence="9" id="KW-1185">Reference proteome</keyword>
<name>A0A1W6ZJS3_9BORD</name>
<dbReference type="PROSITE" id="PS51257">
    <property type="entry name" value="PROKAR_LIPOPROTEIN"/>
    <property type="match status" value="1"/>
</dbReference>
<comment type="subcellular location">
    <subcellularLocation>
        <location evidence="1">Cell outer membrane</location>
        <topology evidence="1">Lipid-anchor</topology>
    </subcellularLocation>
</comment>
<dbReference type="KEGG" id="bgm:CAL15_23365"/>
<dbReference type="RefSeq" id="WP_086080702.1">
    <property type="nucleotide sequence ID" value="NZ_CP021111.1"/>
</dbReference>
<dbReference type="NCBIfam" id="NF047847">
    <property type="entry name" value="SS_mature_LptM"/>
    <property type="match status" value="1"/>
</dbReference>
<keyword evidence="5" id="KW-0998">Cell outer membrane</keyword>
<keyword evidence="3" id="KW-0472">Membrane</keyword>
<evidence type="ECO:0000256" key="1">
    <source>
        <dbReference type="ARBA" id="ARBA00004459"/>
    </source>
</evidence>
<dbReference type="Proteomes" id="UP000194161">
    <property type="component" value="Chromosome"/>
</dbReference>
<reference evidence="8 9" key="1">
    <citation type="submission" date="2017-05" db="EMBL/GenBank/DDBJ databases">
        <title>Complete and WGS of Bordetella genogroups.</title>
        <authorList>
            <person name="Spilker T."/>
            <person name="LiPuma J."/>
        </authorList>
    </citation>
    <scope>NUCLEOTIDE SEQUENCE [LARGE SCALE GENOMIC DNA]</scope>
    <source>
        <strain evidence="8 9">AU7206</strain>
    </source>
</reference>
<keyword evidence="6" id="KW-0449">Lipoprotein</keyword>
<evidence type="ECO:0000256" key="7">
    <source>
        <dbReference type="SAM" id="MobiDB-lite"/>
    </source>
</evidence>
<dbReference type="GO" id="GO:0009279">
    <property type="term" value="C:cell outer membrane"/>
    <property type="evidence" value="ECO:0007669"/>
    <property type="project" value="UniProtKB-SubCell"/>
</dbReference>
<dbReference type="EMBL" id="CP021111">
    <property type="protein sequence ID" value="ARP97054.1"/>
    <property type="molecule type" value="Genomic_DNA"/>
</dbReference>
<dbReference type="AlphaFoldDB" id="A0A1W6ZJS3"/>
<dbReference type="STRING" id="463040.CAL15_23365"/>
<evidence type="ECO:0000313" key="9">
    <source>
        <dbReference type="Proteomes" id="UP000194161"/>
    </source>
</evidence>
<sequence>MSHPARSRTVLRIVATLAAASLLAACGFKGPLYLPPAEGQSASDARTAPQPPTQPGIRNSPQLPSPSTLPR</sequence>
<evidence type="ECO:0000313" key="8">
    <source>
        <dbReference type="EMBL" id="ARP97054.1"/>
    </source>
</evidence>
<evidence type="ECO:0000256" key="5">
    <source>
        <dbReference type="ARBA" id="ARBA00023237"/>
    </source>
</evidence>
<proteinExistence type="predicted"/>
<evidence type="ECO:0008006" key="10">
    <source>
        <dbReference type="Google" id="ProtNLM"/>
    </source>
</evidence>
<feature type="region of interest" description="Disordered" evidence="7">
    <location>
        <begin position="34"/>
        <end position="71"/>
    </location>
</feature>
<keyword evidence="4" id="KW-0564">Palmitate</keyword>